<keyword evidence="5" id="KW-0411">Iron-sulfur</keyword>
<dbReference type="InterPro" id="IPR037207">
    <property type="entry name" value="Nuop51_4Fe4S-bd_sf"/>
</dbReference>
<dbReference type="KEGG" id="aagg:ETAA8_36680"/>
<evidence type="ECO:0000256" key="1">
    <source>
        <dbReference type="ARBA" id="ARBA00007523"/>
    </source>
</evidence>
<dbReference type="InterPro" id="IPR041921">
    <property type="entry name" value="NuoE_N"/>
</dbReference>
<comment type="similarity">
    <text evidence="1">Belongs to the complex I 51 kDa subunit family.</text>
</comment>
<dbReference type="RefSeq" id="WP_145091055.1">
    <property type="nucleotide sequence ID" value="NZ_CP036274.1"/>
</dbReference>
<dbReference type="EC" id="1.12.1.3" evidence="8"/>
<dbReference type="SUPFAM" id="SSF142984">
    <property type="entry name" value="Nqo1 middle domain-like"/>
    <property type="match status" value="1"/>
</dbReference>
<feature type="region of interest" description="Disordered" evidence="6">
    <location>
        <begin position="193"/>
        <end position="214"/>
    </location>
</feature>
<dbReference type="Pfam" id="PF01257">
    <property type="entry name" value="2Fe-2S_thioredx"/>
    <property type="match status" value="1"/>
</dbReference>
<evidence type="ECO:0000313" key="8">
    <source>
        <dbReference type="EMBL" id="QDU28565.1"/>
    </source>
</evidence>
<dbReference type="GO" id="GO:0050583">
    <property type="term" value="F:hydrogen dehydrogenase (NADP+) activity"/>
    <property type="evidence" value="ECO:0007669"/>
    <property type="project" value="UniProtKB-EC"/>
</dbReference>
<gene>
    <name evidence="8" type="primary">hndC</name>
    <name evidence="8" type="ORF">ETAA8_36680</name>
</gene>
<dbReference type="GO" id="GO:0046872">
    <property type="term" value="F:metal ion binding"/>
    <property type="evidence" value="ECO:0007669"/>
    <property type="project" value="UniProtKB-KW"/>
</dbReference>
<dbReference type="Pfam" id="PF10589">
    <property type="entry name" value="NADH_4Fe-4S"/>
    <property type="match status" value="1"/>
</dbReference>
<dbReference type="AlphaFoldDB" id="A0A517YEB4"/>
<evidence type="ECO:0000259" key="7">
    <source>
        <dbReference type="SMART" id="SM00928"/>
    </source>
</evidence>
<evidence type="ECO:0000256" key="5">
    <source>
        <dbReference type="ARBA" id="ARBA00023014"/>
    </source>
</evidence>
<feature type="domain" description="NADH-ubiquinone oxidoreductase 51kDa subunit iron-sulphur binding" evidence="7">
    <location>
        <begin position="545"/>
        <end position="590"/>
    </location>
</feature>
<dbReference type="InterPro" id="IPR019575">
    <property type="entry name" value="Nuop51_4Fe4S-bd"/>
</dbReference>
<dbReference type="OrthoDB" id="9761899at2"/>
<sequence length="643" mass="70069">MIIQELQRLQTEHGYLPRQALRQLADRLAVPHYRIQEVASFYPHFRLFAGEAEEAEGRKALPQIEVAVCRDMACRLRGAAQITEQLQGVAERNATIAIHEVSCLGRCDRAPAVRVHTNSGDHCVRNLLGRSPAEVSDIVARMASATPETADTLPDDKDGLLPHSAETWKMNAYAGQSADQRYAALRQWLSVLQNPPSTRAKPTDAPPSAGRDDKPAHPIIAALWTANLLGMGGAGGRAWKKWDEVLRAKGHTKYVVCNGDESEPGTFKDREIFLRTPYLVIEGMILAGLLLRAKKGYIYIRHEYEEQIAAVRAEIERARKLGLCGKSILGTELGFELEVFVSPGGYICGEQTALIQAIQDERAEPRNRPPELQTNGLWDMPTLLNNVETFAWVPAILTQGNSDGAWYSALGQPKSLPVKENATPHYQGARFFSVSGDVAQPGVYEVPIGITLGELIDHYCGGIKDGLPLKAVATSGPSAGFLPATIPLDAFSPRVRQKLADHCLVSAGDKEFQLRRLPLELGVVRDLNLMLGGGIVVYASDADLVDQAVACLRFYQSESCGKCVPCRIGSTKLVEIGEDLQAGRLTAAEIESLLANPGGRVLDLAQAMAETAICGLGNVAPNPLRTLLSYFPSDVRRHVRAEQ</sequence>
<dbReference type="Gene3D" id="1.20.1440.230">
    <property type="entry name" value="NADH-ubiquinone oxidoreductase 51kDa subunit, iron-sulphur binding domain"/>
    <property type="match status" value="1"/>
</dbReference>
<keyword evidence="3" id="KW-0479">Metal-binding</keyword>
<keyword evidence="2" id="KW-0004">4Fe-4S</keyword>
<dbReference type="SUPFAM" id="SSF140490">
    <property type="entry name" value="Nqo1C-terminal domain-like"/>
    <property type="match status" value="1"/>
</dbReference>
<dbReference type="Proteomes" id="UP000315017">
    <property type="component" value="Chromosome"/>
</dbReference>
<dbReference type="InterPro" id="IPR037225">
    <property type="entry name" value="Nuo51_FMN-bd_sf"/>
</dbReference>
<dbReference type="GO" id="GO:0010181">
    <property type="term" value="F:FMN binding"/>
    <property type="evidence" value="ECO:0007669"/>
    <property type="project" value="InterPro"/>
</dbReference>
<evidence type="ECO:0000256" key="3">
    <source>
        <dbReference type="ARBA" id="ARBA00022723"/>
    </source>
</evidence>
<organism evidence="8 9">
    <name type="scientific">Anatilimnocola aggregata</name>
    <dbReference type="NCBI Taxonomy" id="2528021"/>
    <lineage>
        <taxon>Bacteria</taxon>
        <taxon>Pseudomonadati</taxon>
        <taxon>Planctomycetota</taxon>
        <taxon>Planctomycetia</taxon>
        <taxon>Pirellulales</taxon>
        <taxon>Pirellulaceae</taxon>
        <taxon>Anatilimnocola</taxon>
    </lineage>
</organism>
<dbReference type="Gene3D" id="3.40.30.10">
    <property type="entry name" value="Glutaredoxin"/>
    <property type="match status" value="1"/>
</dbReference>
<dbReference type="Pfam" id="PF01512">
    <property type="entry name" value="Complex1_51K"/>
    <property type="match status" value="1"/>
</dbReference>
<dbReference type="PANTHER" id="PTHR43578:SF3">
    <property type="entry name" value="NADH-QUINONE OXIDOREDUCTASE SUBUNIT F"/>
    <property type="match status" value="1"/>
</dbReference>
<evidence type="ECO:0000256" key="4">
    <source>
        <dbReference type="ARBA" id="ARBA00023004"/>
    </source>
</evidence>
<evidence type="ECO:0000256" key="6">
    <source>
        <dbReference type="SAM" id="MobiDB-lite"/>
    </source>
</evidence>
<dbReference type="GO" id="GO:0051539">
    <property type="term" value="F:4 iron, 4 sulfur cluster binding"/>
    <property type="evidence" value="ECO:0007669"/>
    <property type="project" value="UniProtKB-KW"/>
</dbReference>
<dbReference type="InterPro" id="IPR001949">
    <property type="entry name" value="NADH-UbQ_OxRdtase_51kDa_CS"/>
</dbReference>
<keyword evidence="8" id="KW-0560">Oxidoreductase</keyword>
<dbReference type="Gene3D" id="1.10.10.1590">
    <property type="entry name" value="NADH-quinone oxidoreductase subunit E"/>
    <property type="match status" value="1"/>
</dbReference>
<keyword evidence="9" id="KW-1185">Reference proteome</keyword>
<keyword evidence="4" id="KW-0408">Iron</keyword>
<dbReference type="InterPro" id="IPR036249">
    <property type="entry name" value="Thioredoxin-like_sf"/>
</dbReference>
<dbReference type="SUPFAM" id="SSF52833">
    <property type="entry name" value="Thioredoxin-like"/>
    <property type="match status" value="1"/>
</dbReference>
<dbReference type="EMBL" id="CP036274">
    <property type="protein sequence ID" value="QDU28565.1"/>
    <property type="molecule type" value="Genomic_DNA"/>
</dbReference>
<dbReference type="PANTHER" id="PTHR43578">
    <property type="entry name" value="NADH-QUINONE OXIDOREDUCTASE SUBUNIT F"/>
    <property type="match status" value="1"/>
</dbReference>
<dbReference type="SMART" id="SM00928">
    <property type="entry name" value="NADH_4Fe-4S"/>
    <property type="match status" value="1"/>
</dbReference>
<evidence type="ECO:0000256" key="2">
    <source>
        <dbReference type="ARBA" id="ARBA00022485"/>
    </source>
</evidence>
<dbReference type="Gene3D" id="3.10.20.600">
    <property type="match status" value="1"/>
</dbReference>
<dbReference type="Gene3D" id="3.40.50.11540">
    <property type="entry name" value="NADH-ubiquinone oxidoreductase 51kDa subunit"/>
    <property type="match status" value="1"/>
</dbReference>
<dbReference type="PROSITE" id="PS00645">
    <property type="entry name" value="COMPLEX1_51K_2"/>
    <property type="match status" value="1"/>
</dbReference>
<dbReference type="SUPFAM" id="SSF142019">
    <property type="entry name" value="Nqo1 FMN-binding domain-like"/>
    <property type="match status" value="1"/>
</dbReference>
<dbReference type="CDD" id="cd02980">
    <property type="entry name" value="TRX_Fd_family"/>
    <property type="match status" value="1"/>
</dbReference>
<dbReference type="GO" id="GO:0008137">
    <property type="term" value="F:NADH dehydrogenase (ubiquinone) activity"/>
    <property type="evidence" value="ECO:0007669"/>
    <property type="project" value="InterPro"/>
</dbReference>
<protein>
    <submittedName>
        <fullName evidence="8">NADP-reducing hydrogenase subunit HndC</fullName>
        <ecNumber evidence="8">1.12.1.3</ecNumber>
    </submittedName>
</protein>
<dbReference type="InterPro" id="IPR011538">
    <property type="entry name" value="Nuo51_FMN-bd"/>
</dbReference>
<reference evidence="8 9" key="1">
    <citation type="submission" date="2019-02" db="EMBL/GenBank/DDBJ databases">
        <title>Deep-cultivation of Planctomycetes and their phenomic and genomic characterization uncovers novel biology.</title>
        <authorList>
            <person name="Wiegand S."/>
            <person name="Jogler M."/>
            <person name="Boedeker C."/>
            <person name="Pinto D."/>
            <person name="Vollmers J."/>
            <person name="Rivas-Marin E."/>
            <person name="Kohn T."/>
            <person name="Peeters S.H."/>
            <person name="Heuer A."/>
            <person name="Rast P."/>
            <person name="Oberbeckmann S."/>
            <person name="Bunk B."/>
            <person name="Jeske O."/>
            <person name="Meyerdierks A."/>
            <person name="Storesund J.E."/>
            <person name="Kallscheuer N."/>
            <person name="Luecker S."/>
            <person name="Lage O.M."/>
            <person name="Pohl T."/>
            <person name="Merkel B.J."/>
            <person name="Hornburger P."/>
            <person name="Mueller R.-W."/>
            <person name="Bruemmer F."/>
            <person name="Labrenz M."/>
            <person name="Spormann A.M."/>
            <person name="Op den Camp H."/>
            <person name="Overmann J."/>
            <person name="Amann R."/>
            <person name="Jetten M.S.M."/>
            <person name="Mascher T."/>
            <person name="Medema M.H."/>
            <person name="Devos D.P."/>
            <person name="Kaster A.-K."/>
            <person name="Ovreas L."/>
            <person name="Rohde M."/>
            <person name="Galperin M.Y."/>
            <person name="Jogler C."/>
        </authorList>
    </citation>
    <scope>NUCLEOTIDE SEQUENCE [LARGE SCALE GENOMIC DNA]</scope>
    <source>
        <strain evidence="8 9">ETA_A8</strain>
    </source>
</reference>
<evidence type="ECO:0000313" key="9">
    <source>
        <dbReference type="Proteomes" id="UP000315017"/>
    </source>
</evidence>
<accession>A0A517YEB4</accession>
<dbReference type="Pfam" id="PF10531">
    <property type="entry name" value="SLBB"/>
    <property type="match status" value="1"/>
</dbReference>
<dbReference type="InterPro" id="IPR019554">
    <property type="entry name" value="Soluble_ligand-bd"/>
</dbReference>
<name>A0A517YEB4_9BACT</name>
<proteinExistence type="inferred from homology"/>